<evidence type="ECO:0000256" key="4">
    <source>
        <dbReference type="ARBA" id="ARBA00022989"/>
    </source>
</evidence>
<dbReference type="eggNOG" id="COG1283">
    <property type="taxonomic scope" value="Bacteria"/>
</dbReference>
<dbReference type="GO" id="GO:0005436">
    <property type="term" value="F:sodium:phosphate symporter activity"/>
    <property type="evidence" value="ECO:0007669"/>
    <property type="project" value="InterPro"/>
</dbReference>
<proteinExistence type="predicted"/>
<evidence type="ECO:0000256" key="5">
    <source>
        <dbReference type="ARBA" id="ARBA00023136"/>
    </source>
</evidence>
<feature type="transmembrane region" description="Helical" evidence="6">
    <location>
        <begin position="287"/>
        <end position="306"/>
    </location>
</feature>
<keyword evidence="4 6" id="KW-1133">Transmembrane helix</keyword>
<dbReference type="AlphaFoldDB" id="L8JRM5"/>
<evidence type="ECO:0000256" key="1">
    <source>
        <dbReference type="ARBA" id="ARBA00004651"/>
    </source>
</evidence>
<dbReference type="PANTHER" id="PTHR10010">
    <property type="entry name" value="SOLUTE CARRIER FAMILY 34 SODIUM PHOSPHATE , MEMBER 2-RELATED"/>
    <property type="match status" value="1"/>
</dbReference>
<name>L8JRM5_9BACT</name>
<feature type="transmembrane region" description="Helical" evidence="6">
    <location>
        <begin position="6"/>
        <end position="24"/>
    </location>
</feature>
<dbReference type="Proteomes" id="UP000011135">
    <property type="component" value="Unassembled WGS sequence"/>
</dbReference>
<dbReference type="OrthoDB" id="9763003at2"/>
<evidence type="ECO:0000256" key="6">
    <source>
        <dbReference type="SAM" id="Phobius"/>
    </source>
</evidence>
<gene>
    <name evidence="7" type="ORF">C900_03824</name>
</gene>
<sequence length="555" mass="62258">MIEGWRFLAGLGLFLYGMDLLEHVMKKLGGRSFKLFLRKYTQSLFKSITGGVLITGLLQSSSVVSLLVLAFVESGILSFRNALGIILGSNVGTTLSSWIVATVGFKLDIESYSLPVVAVSAIVMFFLRRAPAFYNGARMLFALGLLFMGLGFMKAGADILVTDIDLSVYEQYGTLMFVLIGFIITILIQSSSATVAITLTALHAGIISLTFAAAVVIGSGLGTTIKILLGALQGSPDKKRVASSNFFFNVVTCIVAYLLLPLLIFFITDIMHISDPLIALVTFQTTINLLSILLFVPFVNLFARWLESMFKGTNEQEVSFISPNLPVIPELAIDALYKEAENLMRKTTEFIKYVLNIHLKASPEHFFHSIRSFTRASQSFDSRYERLKRTEGDILEYYANLQLHDLDTSQYSMMNQYITALRNNIHAAKSMKDIHHDLKEFEASGNDIIYDHYTALQNNWTEFDTALVNLLTLNDKPTLFEQLTTVMKGVFRDYNRQNTLVLEQLKKKQLSEMETSTLLNVQREVLSAKKSLLRAIAYLKLTSDQAHEFEFLPEF</sequence>
<dbReference type="GO" id="GO:0005886">
    <property type="term" value="C:plasma membrane"/>
    <property type="evidence" value="ECO:0007669"/>
    <property type="project" value="UniProtKB-SubCell"/>
</dbReference>
<dbReference type="EMBL" id="AMZN01000055">
    <property type="protein sequence ID" value="ELR70139.1"/>
    <property type="molecule type" value="Genomic_DNA"/>
</dbReference>
<feature type="transmembrane region" description="Helical" evidence="6">
    <location>
        <begin position="83"/>
        <end position="105"/>
    </location>
</feature>
<reference evidence="7 8" key="1">
    <citation type="submission" date="2012-12" db="EMBL/GenBank/DDBJ databases">
        <title>Genome assembly of Fulvivirga imtechensis AK7.</title>
        <authorList>
            <person name="Nupur N."/>
            <person name="Khatri I."/>
            <person name="Kumar R."/>
            <person name="Subramanian S."/>
            <person name="Pinnaka A."/>
        </authorList>
    </citation>
    <scope>NUCLEOTIDE SEQUENCE [LARGE SCALE GENOMIC DNA]</scope>
    <source>
        <strain evidence="7 8">AK7</strain>
    </source>
</reference>
<evidence type="ECO:0000313" key="7">
    <source>
        <dbReference type="EMBL" id="ELR70139.1"/>
    </source>
</evidence>
<feature type="transmembrane region" description="Helical" evidence="6">
    <location>
        <begin position="246"/>
        <end position="267"/>
    </location>
</feature>
<comment type="caution">
    <text evidence="7">The sequence shown here is derived from an EMBL/GenBank/DDBJ whole genome shotgun (WGS) entry which is preliminary data.</text>
</comment>
<evidence type="ECO:0000256" key="3">
    <source>
        <dbReference type="ARBA" id="ARBA00022692"/>
    </source>
</evidence>
<keyword evidence="5 6" id="KW-0472">Membrane</keyword>
<feature type="transmembrane region" description="Helical" evidence="6">
    <location>
        <begin position="172"/>
        <end position="190"/>
    </location>
</feature>
<feature type="transmembrane region" description="Helical" evidence="6">
    <location>
        <begin position="140"/>
        <end position="160"/>
    </location>
</feature>
<feature type="transmembrane region" description="Helical" evidence="6">
    <location>
        <begin position="112"/>
        <end position="128"/>
    </location>
</feature>
<feature type="transmembrane region" description="Helical" evidence="6">
    <location>
        <begin position="44"/>
        <end position="71"/>
    </location>
</feature>
<keyword evidence="2" id="KW-1003">Cell membrane</keyword>
<dbReference type="RefSeq" id="WP_009581230.1">
    <property type="nucleotide sequence ID" value="NZ_AMZN01000055.1"/>
</dbReference>
<evidence type="ECO:0000256" key="2">
    <source>
        <dbReference type="ARBA" id="ARBA00022475"/>
    </source>
</evidence>
<dbReference type="NCBIfam" id="NF037997">
    <property type="entry name" value="Na_Pi_symport"/>
    <property type="match status" value="1"/>
</dbReference>
<dbReference type="InterPro" id="IPR003841">
    <property type="entry name" value="Na/Pi_transpt"/>
</dbReference>
<protein>
    <submittedName>
        <fullName evidence="7">Sodium-dependent phosphate transporter</fullName>
    </submittedName>
</protein>
<organism evidence="7 8">
    <name type="scientific">Fulvivirga imtechensis AK7</name>
    <dbReference type="NCBI Taxonomy" id="1237149"/>
    <lineage>
        <taxon>Bacteria</taxon>
        <taxon>Pseudomonadati</taxon>
        <taxon>Bacteroidota</taxon>
        <taxon>Cytophagia</taxon>
        <taxon>Cytophagales</taxon>
        <taxon>Fulvivirgaceae</taxon>
        <taxon>Fulvivirga</taxon>
    </lineage>
</organism>
<evidence type="ECO:0000313" key="8">
    <source>
        <dbReference type="Proteomes" id="UP000011135"/>
    </source>
</evidence>
<accession>L8JRM5</accession>
<keyword evidence="8" id="KW-1185">Reference proteome</keyword>
<dbReference type="PATRIC" id="fig|1237149.3.peg.3586"/>
<dbReference type="PANTHER" id="PTHR10010:SF46">
    <property type="entry name" value="SODIUM-DEPENDENT PHOSPHATE TRANSPORT PROTEIN 2B"/>
    <property type="match status" value="1"/>
</dbReference>
<dbReference type="STRING" id="1237149.C900_03824"/>
<comment type="subcellular location">
    <subcellularLocation>
        <location evidence="1">Cell membrane</location>
        <topology evidence="1">Multi-pass membrane protein</topology>
    </subcellularLocation>
</comment>
<feature type="transmembrane region" description="Helical" evidence="6">
    <location>
        <begin position="202"/>
        <end position="225"/>
    </location>
</feature>
<keyword evidence="3 6" id="KW-0812">Transmembrane</keyword>
<dbReference type="GO" id="GO:0044341">
    <property type="term" value="P:sodium-dependent phosphate transport"/>
    <property type="evidence" value="ECO:0007669"/>
    <property type="project" value="InterPro"/>
</dbReference>
<dbReference type="Pfam" id="PF02690">
    <property type="entry name" value="Na_Pi_cotrans"/>
    <property type="match status" value="2"/>
</dbReference>